<dbReference type="EMBL" id="ML014170">
    <property type="protein sequence ID" value="RKP01501.1"/>
    <property type="molecule type" value="Genomic_DNA"/>
</dbReference>
<organism evidence="2 3">
    <name type="scientific">Caulochytrium protostelioides</name>
    <dbReference type="NCBI Taxonomy" id="1555241"/>
    <lineage>
        <taxon>Eukaryota</taxon>
        <taxon>Fungi</taxon>
        <taxon>Fungi incertae sedis</taxon>
        <taxon>Chytridiomycota</taxon>
        <taxon>Chytridiomycota incertae sedis</taxon>
        <taxon>Chytridiomycetes</taxon>
        <taxon>Caulochytriales</taxon>
        <taxon>Caulochytriaceae</taxon>
        <taxon>Caulochytrium</taxon>
    </lineage>
</organism>
<protein>
    <submittedName>
        <fullName evidence="2">Uncharacterized protein</fullName>
    </submittedName>
</protein>
<reference evidence="3" key="1">
    <citation type="journal article" date="2018" name="Nat. Microbiol.">
        <title>Leveraging single-cell genomics to expand the fungal tree of life.</title>
        <authorList>
            <person name="Ahrendt S.R."/>
            <person name="Quandt C.A."/>
            <person name="Ciobanu D."/>
            <person name="Clum A."/>
            <person name="Salamov A."/>
            <person name="Andreopoulos B."/>
            <person name="Cheng J.F."/>
            <person name="Woyke T."/>
            <person name="Pelin A."/>
            <person name="Henrissat B."/>
            <person name="Reynolds N.K."/>
            <person name="Benny G.L."/>
            <person name="Smith M.E."/>
            <person name="James T.Y."/>
            <person name="Grigoriev I.V."/>
        </authorList>
    </citation>
    <scope>NUCLEOTIDE SEQUENCE [LARGE SCALE GENOMIC DNA]</scope>
    <source>
        <strain evidence="3">ATCC 52028</strain>
    </source>
</reference>
<evidence type="ECO:0000256" key="1">
    <source>
        <dbReference type="SAM" id="MobiDB-lite"/>
    </source>
</evidence>
<evidence type="ECO:0000313" key="3">
    <source>
        <dbReference type="Proteomes" id="UP000274922"/>
    </source>
</evidence>
<feature type="region of interest" description="Disordered" evidence="1">
    <location>
        <begin position="50"/>
        <end position="75"/>
    </location>
</feature>
<proteinExistence type="predicted"/>
<dbReference type="AlphaFoldDB" id="A0A4P9X939"/>
<dbReference type="STRING" id="1555241.A0A4P9X939"/>
<keyword evidence="3" id="KW-1185">Reference proteome</keyword>
<evidence type="ECO:0000313" key="2">
    <source>
        <dbReference type="EMBL" id="RKP01501.1"/>
    </source>
</evidence>
<name>A0A4P9X939_9FUNG</name>
<dbReference type="InterPro" id="IPR011012">
    <property type="entry name" value="Longin-like_dom_sf"/>
</dbReference>
<dbReference type="SUPFAM" id="SSF64356">
    <property type="entry name" value="SNARE-like"/>
    <property type="match status" value="1"/>
</dbReference>
<sequence>MVFHYLVIANTEGVVRFLRDWRPHLRAAGLLDLASTTAIPAPVIHHATAAAAASPPPAAAPEWNGDPARASHEPRDDLDEATLRALVTHNKAADPSQSFVIFFEGERIVRRRFGSLWFLLAVSDDEFLLAWMETLGQRHGITAEIDFVLSLDKVHLGLDDMVCNGQFHEQCPLTFVN</sequence>
<gene>
    <name evidence="2" type="ORF">CXG81DRAFT_25829</name>
</gene>
<dbReference type="Gene3D" id="3.30.450.60">
    <property type="match status" value="1"/>
</dbReference>
<dbReference type="Proteomes" id="UP000274922">
    <property type="component" value="Unassembled WGS sequence"/>
</dbReference>
<accession>A0A4P9X939</accession>